<dbReference type="PROSITE" id="PS51257">
    <property type="entry name" value="PROKAR_LIPOPROTEIN"/>
    <property type="match status" value="1"/>
</dbReference>
<dbReference type="SUPFAM" id="SSF52096">
    <property type="entry name" value="ClpP/crotonase"/>
    <property type="match status" value="1"/>
</dbReference>
<feature type="domain" description="Tail specific protease" evidence="1">
    <location>
        <begin position="198"/>
        <end position="413"/>
    </location>
</feature>
<dbReference type="Pfam" id="PF03572">
    <property type="entry name" value="Peptidase_S41"/>
    <property type="match status" value="1"/>
</dbReference>
<dbReference type="Pfam" id="PF18294">
    <property type="entry name" value="Pept_S41_N"/>
    <property type="match status" value="1"/>
</dbReference>
<organism evidence="2 3">
    <name type="scientific">Meridianimaribacter flavus</name>
    <dbReference type="NCBI Taxonomy" id="571115"/>
    <lineage>
        <taxon>Bacteria</taxon>
        <taxon>Pseudomonadati</taxon>
        <taxon>Bacteroidota</taxon>
        <taxon>Flavobacteriia</taxon>
        <taxon>Flavobacteriales</taxon>
        <taxon>Flavobacteriaceae</taxon>
        <taxon>Meridianimaribacter</taxon>
    </lineage>
</organism>
<protein>
    <submittedName>
        <fullName evidence="2">Peptidase S41-like protein</fullName>
    </submittedName>
</protein>
<dbReference type="InterPro" id="IPR029045">
    <property type="entry name" value="ClpP/crotonase-like_dom_sf"/>
</dbReference>
<dbReference type="PANTHER" id="PTHR32060">
    <property type="entry name" value="TAIL-SPECIFIC PROTEASE"/>
    <property type="match status" value="1"/>
</dbReference>
<reference evidence="2 3" key="1">
    <citation type="submission" date="2019-03" db="EMBL/GenBank/DDBJ databases">
        <title>Genomic Encyclopedia of Type Strains, Phase III (KMG-III): the genomes of soil and plant-associated and newly described type strains.</title>
        <authorList>
            <person name="Whitman W."/>
        </authorList>
    </citation>
    <scope>NUCLEOTIDE SEQUENCE [LARGE SCALE GENOMIC DNA]</scope>
    <source>
        <strain evidence="2 3">CGMCC 1.10957</strain>
    </source>
</reference>
<dbReference type="EMBL" id="SOQZ01000003">
    <property type="protein sequence ID" value="TDY11898.1"/>
    <property type="molecule type" value="Genomic_DNA"/>
</dbReference>
<dbReference type="Gene3D" id="2.30.42.10">
    <property type="match status" value="1"/>
</dbReference>
<dbReference type="Gene3D" id="3.90.226.10">
    <property type="entry name" value="2-enoyl-CoA Hydratase, Chain A, domain 1"/>
    <property type="match status" value="1"/>
</dbReference>
<dbReference type="CDD" id="cd07561">
    <property type="entry name" value="Peptidase_S41_CPP_like"/>
    <property type="match status" value="1"/>
</dbReference>
<accession>A0ABY2G648</accession>
<gene>
    <name evidence="2" type="ORF">A8975_1738</name>
</gene>
<evidence type="ECO:0000259" key="1">
    <source>
        <dbReference type="SMART" id="SM00245"/>
    </source>
</evidence>
<name>A0ABY2G648_9FLAO</name>
<proteinExistence type="predicted"/>
<keyword evidence="3" id="KW-1185">Reference proteome</keyword>
<comment type="caution">
    <text evidence="2">The sequence shown here is derived from an EMBL/GenBank/DDBJ whole genome shotgun (WGS) entry which is preliminary data.</text>
</comment>
<evidence type="ECO:0000313" key="2">
    <source>
        <dbReference type="EMBL" id="TDY11898.1"/>
    </source>
</evidence>
<dbReference type="Proteomes" id="UP000294930">
    <property type="component" value="Unassembled WGS sequence"/>
</dbReference>
<sequence length="490" mass="54011">MKIMRTLLIAIIFGSLTTSCFEDRDDNVILSSSIHDFVWKGMNAVYLYKAEIPDLANDRFTSNEEYGNYLNSFSSPEELFESLIYQRQTVDRFSIIVDDYIALQQALSGVSKSNGLEFNFYYEPGSTTDVFGIIRLVLNNSEASNLGLQRGQIIHAVDGVELTESNLSSLFGQDTYTLHFADYNDNGTTETDDDSIVSNGSTSSLTKVEYTENPVHTTEIINVGGENVGYLLYNGFTADFNNQLNNAFADFQASNVQHLVLDLRYNGGGSVDTARLLGSMITGQFNGSVFSKLNYNDDLQELNSTFNFTNSFNGNSINSLNLDKVYVLTTNRSASASEMIINSLGEYIDVVHIGDNTTGKSQASVTIYDSPDLGPNDVNPNHTYAMQPLVAISVNANDGVVPSSGLVPDVGFEINESVLNFGILGDENEPLLAAALADIESSLGRYSIDQSIRNTPQLTPVKKDINLKPFEDEMYIDNEFISITKKEFNQ</sequence>
<dbReference type="Gene3D" id="3.30.750.170">
    <property type="match status" value="1"/>
</dbReference>
<dbReference type="InterPro" id="IPR005151">
    <property type="entry name" value="Tail-specific_protease"/>
</dbReference>
<dbReference type="InterPro" id="IPR036034">
    <property type="entry name" value="PDZ_sf"/>
</dbReference>
<dbReference type="InterPro" id="IPR041613">
    <property type="entry name" value="Pept_S41_N"/>
</dbReference>
<dbReference type="SMART" id="SM00245">
    <property type="entry name" value="TSPc"/>
    <property type="match status" value="1"/>
</dbReference>
<dbReference type="PANTHER" id="PTHR32060:SF30">
    <property type="entry name" value="CARBOXY-TERMINAL PROCESSING PROTEASE CTPA"/>
    <property type="match status" value="1"/>
</dbReference>
<evidence type="ECO:0000313" key="3">
    <source>
        <dbReference type="Proteomes" id="UP000294930"/>
    </source>
</evidence>